<name>A0AAW0DIK9_9AGAR</name>
<protein>
    <submittedName>
        <fullName evidence="2">Uncharacterized protein</fullName>
    </submittedName>
</protein>
<organism evidence="2 3">
    <name type="scientific">Favolaschia claudopus</name>
    <dbReference type="NCBI Taxonomy" id="2862362"/>
    <lineage>
        <taxon>Eukaryota</taxon>
        <taxon>Fungi</taxon>
        <taxon>Dikarya</taxon>
        <taxon>Basidiomycota</taxon>
        <taxon>Agaricomycotina</taxon>
        <taxon>Agaricomycetes</taxon>
        <taxon>Agaricomycetidae</taxon>
        <taxon>Agaricales</taxon>
        <taxon>Marasmiineae</taxon>
        <taxon>Mycenaceae</taxon>
        <taxon>Favolaschia</taxon>
    </lineage>
</organism>
<proteinExistence type="predicted"/>
<keyword evidence="3" id="KW-1185">Reference proteome</keyword>
<evidence type="ECO:0000313" key="3">
    <source>
        <dbReference type="Proteomes" id="UP001362999"/>
    </source>
</evidence>
<gene>
    <name evidence="2" type="ORF">R3P38DRAFT_2762312</name>
</gene>
<dbReference type="EMBL" id="JAWWNJ010000007">
    <property type="protein sequence ID" value="KAK7051839.1"/>
    <property type="molecule type" value="Genomic_DNA"/>
</dbReference>
<evidence type="ECO:0000256" key="1">
    <source>
        <dbReference type="SAM" id="MobiDB-lite"/>
    </source>
</evidence>
<reference evidence="2 3" key="1">
    <citation type="journal article" date="2024" name="J Genomics">
        <title>Draft genome sequencing and assembly of Favolaschia claudopus CIRM-BRFM 2984 isolated from oak limbs.</title>
        <authorList>
            <person name="Navarro D."/>
            <person name="Drula E."/>
            <person name="Chaduli D."/>
            <person name="Cazenave R."/>
            <person name="Ahrendt S."/>
            <person name="Wang J."/>
            <person name="Lipzen A."/>
            <person name="Daum C."/>
            <person name="Barry K."/>
            <person name="Grigoriev I.V."/>
            <person name="Favel A."/>
            <person name="Rosso M.N."/>
            <person name="Martin F."/>
        </authorList>
    </citation>
    <scope>NUCLEOTIDE SEQUENCE [LARGE SCALE GENOMIC DNA]</scope>
    <source>
        <strain evidence="2 3">CIRM-BRFM 2984</strain>
    </source>
</reference>
<comment type="caution">
    <text evidence="2">The sequence shown here is derived from an EMBL/GenBank/DDBJ whole genome shotgun (WGS) entry which is preliminary data.</text>
</comment>
<sequence>MGGGREGEKLTKRIFESQSGEGGGGKEERMLNPERTEQLKTWRNGRSTSCVGGSRQVTEIIVERPVVFGFGGISRIVALSAAIRARLVGVVLARNKWKRKLLRLMERGNLCWFSLGTRRLASRYLRKGISLVQHPKRGNVTLSSLDFHVRFLWRYIHWLSRLKTAQVTYDTSSKRYPAPFGLWQRWGTTGTTNMRICKKSTIWVRVTAQQRRSFGGDWSGNGGLMRLRSIPVPLPTHLPVFRLASAAESMPRMLQSRTMWTRGHGAVKWGDLRANSSSWCPSAIAGTGIYTRLVIIVIFGASDYTGKCKGASRLRLRRSLRSETHYLANSVLIPSPFPSTIIIQFPSAPNLFHYNAETMLVFQIESCRHVTLKRGSFNFKPEYCHHLISFVISFKYQSRARLKYHSSSRLDRRHARSGCLAQYSHNRLPPTFSGKIHICVQALHVLTRPTVFQFILLTQPAQRAARAFDFKMQ</sequence>
<feature type="compositionally biased region" description="Basic and acidic residues" evidence="1">
    <location>
        <begin position="1"/>
        <end position="15"/>
    </location>
</feature>
<dbReference type="AlphaFoldDB" id="A0AAW0DIK9"/>
<dbReference type="Proteomes" id="UP001362999">
    <property type="component" value="Unassembled WGS sequence"/>
</dbReference>
<accession>A0AAW0DIK9</accession>
<evidence type="ECO:0000313" key="2">
    <source>
        <dbReference type="EMBL" id="KAK7051839.1"/>
    </source>
</evidence>
<feature type="region of interest" description="Disordered" evidence="1">
    <location>
        <begin position="1"/>
        <end position="32"/>
    </location>
</feature>